<feature type="binding site" evidence="10">
    <location>
        <begin position="273"/>
        <end position="276"/>
    </location>
    <ligand>
        <name>GTP</name>
        <dbReference type="ChEBI" id="CHEBI:37565"/>
    </ligand>
</feature>
<dbReference type="InterPro" id="IPR004520">
    <property type="entry name" value="GTPase_MnmE"/>
</dbReference>
<feature type="binding site" evidence="10">
    <location>
        <position position="253"/>
    </location>
    <ligand>
        <name>K(+)</name>
        <dbReference type="ChEBI" id="CHEBI:29103"/>
    </ligand>
</feature>
<dbReference type="Proteomes" id="UP000522163">
    <property type="component" value="Unassembled WGS sequence"/>
</dbReference>
<sequence length="456" mass="49969">MENTISGIATALVESGIGIIRISGNQAVEIAGKILRTKGGRPLDIRESHRIRYGFVFDGEKEIDEVLVSTFLAPKSFTGEDTVEINCHGGILLMQKVFQATLKAGARPAEPGEFSKRAFLNGRIDLSQAEAVADLIAAKSEDSIRSSLSLLQGSLKEKIKRMRSRILEDTAFIEAALDDPEHISLEGFSEQCQGHVEEILSDIQELLKHQREGRLLKEGIQTVIVGKPNAGKSSLLNCLVKADKAIVSNIPGTTRDTVEEDIRIGSLSLHLIDTAGIRETEDIVEEIGVNRAKEGIEKADCVLLVLDGSLPLEEEDRKILALLEGKKAVVLLNKMDKESILQKEELEKLSGFPVLPISAKEGRGMEELGQKLEELFYTGSLSFSTETYIHSERQIAALEEAKSALELVLEGIRLELSEDFLSIDLMGAYSALGRILGEDVSEDLINEIFAKFCMGK</sequence>
<feature type="binding site" evidence="10">
    <location>
        <position position="233"/>
    </location>
    <ligand>
        <name>Mg(2+)</name>
        <dbReference type="ChEBI" id="CHEBI:18420"/>
    </ligand>
</feature>
<dbReference type="GO" id="GO:0003924">
    <property type="term" value="F:GTPase activity"/>
    <property type="evidence" value="ECO:0007669"/>
    <property type="project" value="UniProtKB-UniRule"/>
</dbReference>
<evidence type="ECO:0000256" key="4">
    <source>
        <dbReference type="ARBA" id="ARBA00022723"/>
    </source>
</evidence>
<evidence type="ECO:0000256" key="1">
    <source>
        <dbReference type="ARBA" id="ARBA00011043"/>
    </source>
</evidence>
<comment type="similarity">
    <text evidence="1 10 11">Belongs to the TRAFAC class TrmE-Era-EngA-EngB-Septin-like GTPase superfamily. TrmE GTPase family.</text>
</comment>
<reference evidence="13 14" key="1">
    <citation type="submission" date="2020-08" db="EMBL/GenBank/DDBJ databases">
        <title>Genomic Encyclopedia of Type Strains, Phase IV (KMG-IV): sequencing the most valuable type-strain genomes for metagenomic binning, comparative biology and taxonomic classification.</title>
        <authorList>
            <person name="Goeker M."/>
        </authorList>
    </citation>
    <scope>NUCLEOTIDE SEQUENCE [LARGE SCALE GENOMIC DNA]</scope>
    <source>
        <strain evidence="13 14">DSM 17245</strain>
    </source>
</reference>
<comment type="caution">
    <text evidence="10">Lacks conserved residue(s) required for the propagation of feature annotation.</text>
</comment>
<keyword evidence="3 10" id="KW-0819">tRNA processing</keyword>
<evidence type="ECO:0000256" key="10">
    <source>
        <dbReference type="HAMAP-Rule" id="MF_00379"/>
    </source>
</evidence>
<dbReference type="FunFam" id="3.30.1360.120:FF:000003">
    <property type="entry name" value="tRNA modification GTPase MnmE"/>
    <property type="match status" value="1"/>
</dbReference>
<keyword evidence="6 10" id="KW-0378">Hydrolase</keyword>
<evidence type="ECO:0000256" key="5">
    <source>
        <dbReference type="ARBA" id="ARBA00022741"/>
    </source>
</evidence>
<feature type="binding site" evidence="10">
    <location>
        <position position="250"/>
    </location>
    <ligand>
        <name>K(+)</name>
        <dbReference type="ChEBI" id="CHEBI:29103"/>
    </ligand>
</feature>
<keyword evidence="7 10" id="KW-0460">Magnesium</keyword>
<dbReference type="Gene3D" id="3.30.1360.120">
    <property type="entry name" value="Probable tRNA modification gtpase trme, domain 1"/>
    <property type="match status" value="1"/>
</dbReference>
<dbReference type="GO" id="GO:0030488">
    <property type="term" value="P:tRNA methylation"/>
    <property type="evidence" value="ECO:0007669"/>
    <property type="project" value="TreeGrafter"/>
</dbReference>
<keyword evidence="8 10" id="KW-0630">Potassium</keyword>
<dbReference type="InterPro" id="IPR027417">
    <property type="entry name" value="P-loop_NTPase"/>
</dbReference>
<evidence type="ECO:0000313" key="13">
    <source>
        <dbReference type="EMBL" id="MBB6040949.1"/>
    </source>
</evidence>
<evidence type="ECO:0000259" key="12">
    <source>
        <dbReference type="PROSITE" id="PS51709"/>
    </source>
</evidence>
<name>A0A7W9SF11_9FIRM</name>
<comment type="subcellular location">
    <subcellularLocation>
        <location evidence="10">Cytoplasm</location>
    </subcellularLocation>
</comment>
<keyword evidence="9 10" id="KW-0342">GTP-binding</keyword>
<dbReference type="GeneID" id="85014474"/>
<dbReference type="HAMAP" id="MF_00379">
    <property type="entry name" value="GTPase_MnmE"/>
    <property type="match status" value="1"/>
</dbReference>
<dbReference type="PANTHER" id="PTHR42714:SF2">
    <property type="entry name" value="TRNA MODIFICATION GTPASE GTPBP3, MITOCHONDRIAL"/>
    <property type="match status" value="1"/>
</dbReference>
<dbReference type="GO" id="GO:0005829">
    <property type="term" value="C:cytosol"/>
    <property type="evidence" value="ECO:0007669"/>
    <property type="project" value="TreeGrafter"/>
</dbReference>
<evidence type="ECO:0000256" key="7">
    <source>
        <dbReference type="ARBA" id="ARBA00022842"/>
    </source>
</evidence>
<dbReference type="NCBIfam" id="TIGR00450">
    <property type="entry name" value="mnmE_trmE_thdF"/>
    <property type="match status" value="1"/>
</dbReference>
<dbReference type="FunFam" id="3.40.50.300:FF:000494">
    <property type="entry name" value="tRNA modification GTPase MnmE"/>
    <property type="match status" value="1"/>
</dbReference>
<dbReference type="InterPro" id="IPR025867">
    <property type="entry name" value="MnmE_helical"/>
</dbReference>
<keyword evidence="4 10" id="KW-0479">Metal-binding</keyword>
<evidence type="ECO:0000256" key="2">
    <source>
        <dbReference type="ARBA" id="ARBA00022490"/>
    </source>
</evidence>
<dbReference type="CDD" id="cd04164">
    <property type="entry name" value="trmE"/>
    <property type="match status" value="1"/>
</dbReference>
<feature type="binding site" evidence="10">
    <location>
        <position position="84"/>
    </location>
    <ligand>
        <name>(6S)-5-formyl-5,6,7,8-tetrahydrofolate</name>
        <dbReference type="ChEBI" id="CHEBI:57457"/>
    </ligand>
</feature>
<dbReference type="InterPro" id="IPR027368">
    <property type="entry name" value="MnmE_dom2"/>
</dbReference>
<dbReference type="InterPro" id="IPR005225">
    <property type="entry name" value="Small_GTP-bd"/>
</dbReference>
<dbReference type="NCBIfam" id="TIGR00231">
    <property type="entry name" value="small_GTP"/>
    <property type="match status" value="1"/>
</dbReference>
<evidence type="ECO:0000256" key="9">
    <source>
        <dbReference type="ARBA" id="ARBA00023134"/>
    </source>
</evidence>
<keyword evidence="2 10" id="KW-0963">Cytoplasm</keyword>
<feature type="binding site" evidence="10">
    <location>
        <position position="248"/>
    </location>
    <ligand>
        <name>K(+)</name>
        <dbReference type="ChEBI" id="CHEBI:29103"/>
    </ligand>
</feature>
<dbReference type="SUPFAM" id="SSF52540">
    <property type="entry name" value="P-loop containing nucleoside triphosphate hydrolases"/>
    <property type="match status" value="1"/>
</dbReference>
<dbReference type="Gene3D" id="3.40.50.300">
    <property type="entry name" value="P-loop containing nucleotide triphosphate hydrolases"/>
    <property type="match status" value="1"/>
</dbReference>
<dbReference type="Pfam" id="PF10396">
    <property type="entry name" value="TrmE_N"/>
    <property type="match status" value="1"/>
</dbReference>
<feature type="binding site" evidence="10">
    <location>
        <position position="21"/>
    </location>
    <ligand>
        <name>(6S)-5-formyl-5,6,7,8-tetrahydrofolate</name>
        <dbReference type="ChEBI" id="CHEBI:57457"/>
    </ligand>
</feature>
<dbReference type="CDD" id="cd14858">
    <property type="entry name" value="TrmE_N"/>
    <property type="match status" value="1"/>
</dbReference>
<dbReference type="PANTHER" id="PTHR42714">
    <property type="entry name" value="TRNA MODIFICATION GTPASE GTPBP3"/>
    <property type="match status" value="1"/>
</dbReference>
<comment type="caution">
    <text evidence="13">The sequence shown here is derived from an EMBL/GenBank/DDBJ whole genome shotgun (WGS) entry which is preliminary data.</text>
</comment>
<dbReference type="GO" id="GO:0046872">
    <property type="term" value="F:metal ion binding"/>
    <property type="evidence" value="ECO:0007669"/>
    <property type="project" value="UniProtKB-KW"/>
</dbReference>
<dbReference type="PRINTS" id="PR00326">
    <property type="entry name" value="GTP1OBG"/>
</dbReference>
<evidence type="ECO:0000256" key="11">
    <source>
        <dbReference type="RuleBase" id="RU003313"/>
    </source>
</evidence>
<feature type="binding site" evidence="10">
    <location>
        <position position="123"/>
    </location>
    <ligand>
        <name>(6S)-5-formyl-5,6,7,8-tetrahydrofolate</name>
        <dbReference type="ChEBI" id="CHEBI:57457"/>
    </ligand>
</feature>
<feature type="binding site" evidence="10">
    <location>
        <position position="254"/>
    </location>
    <ligand>
        <name>Mg(2+)</name>
        <dbReference type="ChEBI" id="CHEBI:18420"/>
    </ligand>
</feature>
<proteinExistence type="inferred from homology"/>
<comment type="function">
    <text evidence="10">Exhibits a very high intrinsic GTPase hydrolysis rate. Involved in the addition of a carboxymethylaminomethyl (cmnm) group at the wobble position (U34) of certain tRNAs, forming tRNA-cmnm(5)s(2)U34.</text>
</comment>
<dbReference type="InterPro" id="IPR031168">
    <property type="entry name" value="G_TrmE"/>
</dbReference>
<organism evidence="13 14">
    <name type="scientific">Oribacterium sinus</name>
    <dbReference type="NCBI Taxonomy" id="237576"/>
    <lineage>
        <taxon>Bacteria</taxon>
        <taxon>Bacillati</taxon>
        <taxon>Bacillota</taxon>
        <taxon>Clostridia</taxon>
        <taxon>Lachnospirales</taxon>
        <taxon>Lachnospiraceae</taxon>
        <taxon>Oribacterium</taxon>
    </lineage>
</organism>
<dbReference type="PROSITE" id="PS51709">
    <property type="entry name" value="G_TRME"/>
    <property type="match status" value="1"/>
</dbReference>
<feature type="binding site" evidence="10">
    <location>
        <position position="229"/>
    </location>
    <ligand>
        <name>K(+)</name>
        <dbReference type="ChEBI" id="CHEBI:29103"/>
    </ligand>
</feature>
<dbReference type="Gene3D" id="1.20.120.430">
    <property type="entry name" value="tRNA modification GTPase MnmE domain 2"/>
    <property type="match status" value="1"/>
</dbReference>
<dbReference type="InterPro" id="IPR006073">
    <property type="entry name" value="GTP-bd"/>
</dbReference>
<comment type="subunit">
    <text evidence="10">Homodimer. Heterotetramer of two MnmE and two MnmG subunits.</text>
</comment>
<keyword evidence="5 10" id="KW-0547">Nucleotide-binding</keyword>
<dbReference type="GO" id="GO:0005525">
    <property type="term" value="F:GTP binding"/>
    <property type="evidence" value="ECO:0007669"/>
    <property type="project" value="UniProtKB-UniRule"/>
</dbReference>
<dbReference type="Pfam" id="PF12631">
    <property type="entry name" value="MnmE_helical"/>
    <property type="match status" value="1"/>
</dbReference>
<feature type="binding site" evidence="10">
    <location>
        <begin position="248"/>
        <end position="254"/>
    </location>
    <ligand>
        <name>GTP</name>
        <dbReference type="ChEBI" id="CHEBI:37565"/>
    </ligand>
</feature>
<feature type="binding site" evidence="10">
    <location>
        <position position="456"/>
    </location>
    <ligand>
        <name>(6S)-5-formyl-5,6,7,8-tetrahydrofolate</name>
        <dbReference type="ChEBI" id="CHEBI:57457"/>
    </ligand>
</feature>
<evidence type="ECO:0000256" key="6">
    <source>
        <dbReference type="ARBA" id="ARBA00022801"/>
    </source>
</evidence>
<protein>
    <recommendedName>
        <fullName evidence="10">tRNA modification GTPase MnmE</fullName>
        <ecNumber evidence="10">3.6.-.-</ecNumber>
    </recommendedName>
</protein>
<evidence type="ECO:0000313" key="14">
    <source>
        <dbReference type="Proteomes" id="UP000522163"/>
    </source>
</evidence>
<dbReference type="InterPro" id="IPR027266">
    <property type="entry name" value="TrmE/GcvT-like"/>
</dbReference>
<accession>A0A7W9SF11</accession>
<feature type="binding site" evidence="10">
    <location>
        <begin position="229"/>
        <end position="234"/>
    </location>
    <ligand>
        <name>GTP</name>
        <dbReference type="ChEBI" id="CHEBI:37565"/>
    </ligand>
</feature>
<dbReference type="GO" id="GO:0042802">
    <property type="term" value="F:identical protein binding"/>
    <property type="evidence" value="ECO:0007669"/>
    <property type="project" value="UniProtKB-ARBA"/>
</dbReference>
<dbReference type="RefSeq" id="WP_183683403.1">
    <property type="nucleotide sequence ID" value="NZ_JACHHH010000004.1"/>
</dbReference>
<dbReference type="EMBL" id="JACHHH010000004">
    <property type="protein sequence ID" value="MBB6040949.1"/>
    <property type="molecule type" value="Genomic_DNA"/>
</dbReference>
<evidence type="ECO:0000256" key="3">
    <source>
        <dbReference type="ARBA" id="ARBA00022694"/>
    </source>
</evidence>
<dbReference type="GO" id="GO:0002098">
    <property type="term" value="P:tRNA wobble uridine modification"/>
    <property type="evidence" value="ECO:0007669"/>
    <property type="project" value="TreeGrafter"/>
</dbReference>
<dbReference type="AlphaFoldDB" id="A0A7W9SF11"/>
<evidence type="ECO:0000256" key="8">
    <source>
        <dbReference type="ARBA" id="ARBA00022958"/>
    </source>
</evidence>
<dbReference type="InterPro" id="IPR018948">
    <property type="entry name" value="GTP-bd_TrmE_N"/>
</dbReference>
<comment type="cofactor">
    <cofactor evidence="10">
        <name>K(+)</name>
        <dbReference type="ChEBI" id="CHEBI:29103"/>
    </cofactor>
    <text evidence="10">Binds 1 potassium ion per subunit.</text>
</comment>
<gene>
    <name evidence="10" type="primary">mnmE</name>
    <name evidence="10" type="synonym">trmE</name>
    <name evidence="13" type="ORF">HNQ46_000921</name>
</gene>
<feature type="domain" description="TrmE-type G" evidence="12">
    <location>
        <begin position="219"/>
        <end position="377"/>
    </location>
</feature>
<dbReference type="Pfam" id="PF01926">
    <property type="entry name" value="MMR_HSR1"/>
    <property type="match status" value="1"/>
</dbReference>
<dbReference type="EC" id="3.6.-.-" evidence="10"/>